<proteinExistence type="predicted"/>
<organism evidence="1 2">
    <name type="scientific">Brucella grignonensis</name>
    <dbReference type="NCBI Taxonomy" id="94627"/>
    <lineage>
        <taxon>Bacteria</taxon>
        <taxon>Pseudomonadati</taxon>
        <taxon>Pseudomonadota</taxon>
        <taxon>Alphaproteobacteria</taxon>
        <taxon>Hyphomicrobiales</taxon>
        <taxon>Brucellaceae</taxon>
        <taxon>Brucella/Ochrobactrum group</taxon>
        <taxon>Brucella</taxon>
    </lineage>
</organism>
<sequence length="51" mass="5828">MTPWTWFAGNLDDDVYDLTEADTREKVIAAALDASTRWLKPGDQFRIIEAI</sequence>
<dbReference type="RefSeq" id="WP_208620223.1">
    <property type="nucleotide sequence ID" value="NZ_JBHEER010000001.1"/>
</dbReference>
<evidence type="ECO:0000313" key="2">
    <source>
        <dbReference type="Proteomes" id="UP000216478"/>
    </source>
</evidence>
<comment type="caution">
    <text evidence="1">The sequence shown here is derived from an EMBL/GenBank/DDBJ whole genome shotgun (WGS) entry which is preliminary data.</text>
</comment>
<name>A0A256F2Y9_9HYPH</name>
<evidence type="ECO:0000313" key="1">
    <source>
        <dbReference type="EMBL" id="OYR09228.1"/>
    </source>
</evidence>
<keyword evidence="2" id="KW-1185">Reference proteome</keyword>
<dbReference type="AlphaFoldDB" id="A0A256F2Y9"/>
<reference evidence="1 2" key="1">
    <citation type="submission" date="2017-07" db="EMBL/GenBank/DDBJ databases">
        <title>Phylogenetic study on the rhizospheric bacterium Ochrobactrum sp. A44.</title>
        <authorList>
            <person name="Krzyzanowska D.M."/>
            <person name="Ossowicki A."/>
            <person name="Rajewska M."/>
            <person name="Maciag T."/>
            <person name="Kaczynski Z."/>
            <person name="Czerwicka M."/>
            <person name="Jafra S."/>
        </authorList>
    </citation>
    <scope>NUCLEOTIDE SEQUENCE [LARGE SCALE GENOMIC DNA]</scope>
    <source>
        <strain evidence="1 2">OgA9a</strain>
    </source>
</reference>
<gene>
    <name evidence="1" type="ORF">CEV33_2957</name>
</gene>
<dbReference type="Proteomes" id="UP000216478">
    <property type="component" value="Unassembled WGS sequence"/>
</dbReference>
<protein>
    <submittedName>
        <fullName evidence="1">Uncharacterized protein</fullName>
    </submittedName>
</protein>
<dbReference type="EMBL" id="NNRL01000164">
    <property type="protein sequence ID" value="OYR09228.1"/>
    <property type="molecule type" value="Genomic_DNA"/>
</dbReference>
<accession>A0A256F2Y9</accession>